<dbReference type="Pfam" id="PF01420">
    <property type="entry name" value="Methylase_S"/>
    <property type="match status" value="1"/>
</dbReference>
<dbReference type="PANTHER" id="PTHR30408">
    <property type="entry name" value="TYPE-1 RESTRICTION ENZYME ECOKI SPECIFICITY PROTEIN"/>
    <property type="match status" value="1"/>
</dbReference>
<accession>A0A376EDP6</accession>
<evidence type="ECO:0000313" key="8">
    <source>
        <dbReference type="Proteomes" id="UP000273270"/>
    </source>
</evidence>
<dbReference type="GO" id="GO:0003677">
    <property type="term" value="F:DNA binding"/>
    <property type="evidence" value="ECO:0007669"/>
    <property type="project" value="UniProtKB-KW"/>
</dbReference>
<dbReference type="GO" id="GO:0009307">
    <property type="term" value="P:DNA restriction-modification system"/>
    <property type="evidence" value="ECO:0007669"/>
    <property type="project" value="UniProtKB-KW"/>
</dbReference>
<reference evidence="8" key="3">
    <citation type="submission" date="2018-11" db="EMBL/GenBank/DDBJ databases">
        <title>Proposal to divide the Flavobacteriaceae and reorganize its genera based on Amino Acid Identity values calculated from whole genome sequences.</title>
        <authorList>
            <person name="Nicholson A.C."/>
            <person name="Gulvik C.A."/>
            <person name="Whitney A.M."/>
            <person name="Humrighouse B.W."/>
            <person name="Bell M."/>
            <person name="Holmes B."/>
            <person name="Steigerwalt A.G."/>
            <person name="Villarma A."/>
            <person name="Sheth M."/>
            <person name="Batra D."/>
            <person name="Pryor J."/>
            <person name="Bernardet J.-F."/>
            <person name="Hugo C."/>
            <person name="Kampfer P."/>
            <person name="Newman J."/>
            <person name="McQuiston J.R."/>
        </authorList>
    </citation>
    <scope>NUCLEOTIDE SEQUENCE [LARGE SCALE GENOMIC DNA]</scope>
    <source>
        <strain evidence="8">G0188</strain>
    </source>
</reference>
<keyword evidence="5" id="KW-0255">Endonuclease</keyword>
<dbReference type="Proteomes" id="UP000255224">
    <property type="component" value="Unassembled WGS sequence"/>
</dbReference>
<dbReference type="REBASE" id="423324">
    <property type="entry name" value="S2.Csh13533ORF4054P"/>
</dbReference>
<protein>
    <submittedName>
        <fullName evidence="5">Restriction endonuclease subunit S</fullName>
    </submittedName>
    <submittedName>
        <fullName evidence="6">Type I restriction modification DNA specificity domain</fullName>
    </submittedName>
</protein>
<organism evidence="6 7">
    <name type="scientific">Chryseobacterium carnipullorum</name>
    <dbReference type="NCBI Taxonomy" id="1124835"/>
    <lineage>
        <taxon>Bacteria</taxon>
        <taxon>Pseudomonadati</taxon>
        <taxon>Bacteroidota</taxon>
        <taxon>Flavobacteriia</taxon>
        <taxon>Flavobacteriales</taxon>
        <taxon>Weeksellaceae</taxon>
        <taxon>Chryseobacterium group</taxon>
        <taxon>Chryseobacterium</taxon>
    </lineage>
</organism>
<keyword evidence="5" id="KW-0378">Hydrolase</keyword>
<dbReference type="Proteomes" id="UP000273270">
    <property type="component" value="Chromosome"/>
</dbReference>
<evidence type="ECO:0000256" key="2">
    <source>
        <dbReference type="ARBA" id="ARBA00022747"/>
    </source>
</evidence>
<sequence>MKEKIKLSSAVSYSKKRLNTESLNIETFITTDNLLTNKLGVKTATALPPNGEFFPAYYPNNILISNIRPYLKKIYFSNTSGICSSDVLNFTTNPEFSPRFIYYNLHQDAFFEHMMKGAKGTKMPRGDKNQILDFEIPNFPIDYQQKIANILTDIDNKIALNNKLNDNLFYKITQLLPVHSSAWVKASRVMS</sequence>
<dbReference type="InterPro" id="IPR000055">
    <property type="entry name" value="Restrct_endonuc_typeI_TRD"/>
</dbReference>
<gene>
    <name evidence="5" type="ORF">EG346_01150</name>
    <name evidence="6" type="ORF">NCTC13533_04051</name>
</gene>
<evidence type="ECO:0000313" key="6">
    <source>
        <dbReference type="EMBL" id="STD06722.1"/>
    </source>
</evidence>
<dbReference type="REBASE" id="281473">
    <property type="entry name" value="S2.Cca188ORF1160P"/>
</dbReference>
<dbReference type="AlphaFoldDB" id="A0A376EDP6"/>
<keyword evidence="3" id="KW-0238">DNA-binding</keyword>
<accession>A0A3G6LZD5</accession>
<reference evidence="5" key="2">
    <citation type="submission" date="2018-11" db="EMBL/GenBank/DDBJ databases">
        <title>Proposal to divide the Flavobacteriaceae and reorganize its genera based on Amino Acid Identity values calculated from whole genome sequences.</title>
        <authorList>
            <person name="Nicholson A.C."/>
            <person name="Gulvik C.A."/>
            <person name="Whitney A.M."/>
            <person name="Humrighouse B.W."/>
            <person name="Bell M."/>
            <person name="Holmes B."/>
            <person name="Steigerwalt A."/>
            <person name="Villarma A."/>
            <person name="Sheth M."/>
            <person name="Batra D."/>
            <person name="Pryor J."/>
            <person name="Bernardet J.-F."/>
            <person name="Hugo C."/>
            <person name="Kampfer P."/>
            <person name="Newman J."/>
            <person name="Mcquiston J.R."/>
        </authorList>
    </citation>
    <scope>NUCLEOTIDE SEQUENCE [LARGE SCALE GENOMIC DNA]</scope>
    <source>
        <strain evidence="5">G0188</strain>
    </source>
</reference>
<feature type="domain" description="Type I restriction modification DNA specificity" evidence="4">
    <location>
        <begin position="60"/>
        <end position="167"/>
    </location>
</feature>
<evidence type="ECO:0000256" key="3">
    <source>
        <dbReference type="ARBA" id="ARBA00023125"/>
    </source>
</evidence>
<dbReference type="InterPro" id="IPR044946">
    <property type="entry name" value="Restrct_endonuc_typeI_TRD_sf"/>
</dbReference>
<dbReference type="PANTHER" id="PTHR30408:SF12">
    <property type="entry name" value="TYPE I RESTRICTION ENZYME MJAVIII SPECIFICITY SUBUNIT"/>
    <property type="match status" value="1"/>
</dbReference>
<dbReference type="RefSeq" id="WP_123876720.1">
    <property type="nucleotide sequence ID" value="NZ_CP033920.1"/>
</dbReference>
<evidence type="ECO:0000256" key="1">
    <source>
        <dbReference type="ARBA" id="ARBA00010923"/>
    </source>
</evidence>
<dbReference type="EMBL" id="CP033920">
    <property type="protein sequence ID" value="AZA46906.1"/>
    <property type="molecule type" value="Genomic_DNA"/>
</dbReference>
<dbReference type="InterPro" id="IPR052021">
    <property type="entry name" value="Type-I_RS_S_subunit"/>
</dbReference>
<dbReference type="GO" id="GO:0004519">
    <property type="term" value="F:endonuclease activity"/>
    <property type="evidence" value="ECO:0007669"/>
    <property type="project" value="UniProtKB-KW"/>
</dbReference>
<dbReference type="Gene3D" id="3.90.220.20">
    <property type="entry name" value="DNA methylase specificity domains"/>
    <property type="match status" value="1"/>
</dbReference>
<dbReference type="KEGG" id="ccau:EG346_01150"/>
<dbReference type="SUPFAM" id="SSF116734">
    <property type="entry name" value="DNA methylase specificity domain"/>
    <property type="match status" value="1"/>
</dbReference>
<dbReference type="OrthoDB" id="667970at2"/>
<keyword evidence="8" id="KW-1185">Reference proteome</keyword>
<evidence type="ECO:0000313" key="7">
    <source>
        <dbReference type="Proteomes" id="UP000255224"/>
    </source>
</evidence>
<keyword evidence="2" id="KW-0680">Restriction system</keyword>
<name>A0A376EDP6_CHRCU</name>
<keyword evidence="5" id="KW-0540">Nuclease</keyword>
<dbReference type="EMBL" id="UFVQ01000003">
    <property type="protein sequence ID" value="STD06722.1"/>
    <property type="molecule type" value="Genomic_DNA"/>
</dbReference>
<reference evidence="6 7" key="1">
    <citation type="submission" date="2018-06" db="EMBL/GenBank/DDBJ databases">
        <authorList>
            <consortium name="Pathogen Informatics"/>
            <person name="Doyle S."/>
        </authorList>
    </citation>
    <scope>NUCLEOTIDE SEQUENCE [LARGE SCALE GENOMIC DNA]</scope>
    <source>
        <strain evidence="6 7">NCTC13533</strain>
    </source>
</reference>
<evidence type="ECO:0000259" key="4">
    <source>
        <dbReference type="Pfam" id="PF01420"/>
    </source>
</evidence>
<comment type="similarity">
    <text evidence="1">Belongs to the type-I restriction system S methylase family.</text>
</comment>
<proteinExistence type="inferred from homology"/>
<evidence type="ECO:0000313" key="5">
    <source>
        <dbReference type="EMBL" id="AZA46906.1"/>
    </source>
</evidence>